<protein>
    <recommendedName>
        <fullName evidence="3">ABC transporter ATP-binding protein</fullName>
    </recommendedName>
</protein>
<dbReference type="CDD" id="cd00267">
    <property type="entry name" value="ABC_ATPase"/>
    <property type="match status" value="1"/>
</dbReference>
<sequence length="374" mass="41376">MKVTLNHSSRDFCSYRAQRVKSLFNCEDGHRFTANFELPIDGSDWSIGLVVGPSGSGKSSLGRHLGELFTPDWPHDAPLIDTIAPGADFDQVTAALTAVGLGSVPTWLRPYRVLSNGEQFRANLARLVADPPDHDEPVVIDEFTSVVDRQIARIGAAAFAKAWRRTGRRVVLLTCHYDVAEWLCPDWILDTATGQFSGDCLRRRSRRPSIDLEIRRVPGALWRHFEPHHYLKLPNMVAAQHYAGFVGQEPVAHLAFSPQFNLGPFIRACRLVVMPEWQGAGVGLAFLEECCRAMLHGKNKWGRPCFTNFHTSHPGLVAALRKRPAWLHISAGLFGDDKSKSYASMAKSGSAIQSGFGGHLRAVHGFKYIGTEAL</sequence>
<evidence type="ECO:0000313" key="2">
    <source>
        <dbReference type="Proteomes" id="UP001476282"/>
    </source>
</evidence>
<dbReference type="Gene3D" id="3.40.50.300">
    <property type="entry name" value="P-loop containing nucleotide triphosphate hydrolases"/>
    <property type="match status" value="1"/>
</dbReference>
<dbReference type="SUPFAM" id="SSF52540">
    <property type="entry name" value="P-loop containing nucleoside triphosphate hydrolases"/>
    <property type="match status" value="1"/>
</dbReference>
<proteinExistence type="predicted"/>
<dbReference type="InterPro" id="IPR016181">
    <property type="entry name" value="Acyl_CoA_acyltransferase"/>
</dbReference>
<dbReference type="RefSeq" id="WP_353566219.1">
    <property type="nucleotide sequence ID" value="NZ_BAABRI010000006.1"/>
</dbReference>
<dbReference type="CDD" id="cd04301">
    <property type="entry name" value="NAT_SF"/>
    <property type="match status" value="1"/>
</dbReference>
<evidence type="ECO:0000313" key="1">
    <source>
        <dbReference type="EMBL" id="GAA5482072.1"/>
    </source>
</evidence>
<reference evidence="1 2" key="1">
    <citation type="submission" date="2024-02" db="EMBL/GenBank/DDBJ databases">
        <title>Haloferula sargassicola NBRC 104335.</title>
        <authorList>
            <person name="Ichikawa N."/>
            <person name="Katano-Makiyama Y."/>
            <person name="Hidaka K."/>
        </authorList>
    </citation>
    <scope>NUCLEOTIDE SEQUENCE [LARGE SCALE GENOMIC DNA]</scope>
    <source>
        <strain evidence="1 2">NBRC 104335</strain>
    </source>
</reference>
<gene>
    <name evidence="1" type="ORF">Hsar01_01287</name>
</gene>
<comment type="caution">
    <text evidence="1">The sequence shown here is derived from an EMBL/GenBank/DDBJ whole genome shotgun (WGS) entry which is preliminary data.</text>
</comment>
<dbReference type="InterPro" id="IPR027417">
    <property type="entry name" value="P-loop_NTPase"/>
</dbReference>
<name>A0ABP9UN19_9BACT</name>
<keyword evidence="2" id="KW-1185">Reference proteome</keyword>
<dbReference type="Proteomes" id="UP001476282">
    <property type="component" value="Unassembled WGS sequence"/>
</dbReference>
<dbReference type="SUPFAM" id="SSF55729">
    <property type="entry name" value="Acyl-CoA N-acyltransferases (Nat)"/>
    <property type="match status" value="1"/>
</dbReference>
<accession>A0ABP9UN19</accession>
<dbReference type="EMBL" id="BAABRI010000006">
    <property type="protein sequence ID" value="GAA5482072.1"/>
    <property type="molecule type" value="Genomic_DNA"/>
</dbReference>
<organism evidence="1 2">
    <name type="scientific">Haloferula sargassicola</name>
    <dbReference type="NCBI Taxonomy" id="490096"/>
    <lineage>
        <taxon>Bacteria</taxon>
        <taxon>Pseudomonadati</taxon>
        <taxon>Verrucomicrobiota</taxon>
        <taxon>Verrucomicrobiia</taxon>
        <taxon>Verrucomicrobiales</taxon>
        <taxon>Verrucomicrobiaceae</taxon>
        <taxon>Haloferula</taxon>
    </lineage>
</organism>
<evidence type="ECO:0008006" key="3">
    <source>
        <dbReference type="Google" id="ProtNLM"/>
    </source>
</evidence>